<name>A0ABD3GEV3_9MARC</name>
<accession>A0ABD3GEV3</accession>
<feature type="region of interest" description="Disordered" evidence="1">
    <location>
        <begin position="117"/>
        <end position="147"/>
    </location>
</feature>
<dbReference type="AlphaFoldDB" id="A0ABD3GEV3"/>
<reference evidence="2 3" key="1">
    <citation type="submission" date="2024-09" db="EMBL/GenBank/DDBJ databases">
        <title>Chromosome-scale assembly of Riccia sorocarpa.</title>
        <authorList>
            <person name="Paukszto L."/>
        </authorList>
    </citation>
    <scope>NUCLEOTIDE SEQUENCE [LARGE SCALE GENOMIC DNA]</scope>
    <source>
        <strain evidence="2">LP-2024</strain>
        <tissue evidence="2">Aerial parts of the thallus</tissue>
    </source>
</reference>
<keyword evidence="3" id="KW-1185">Reference proteome</keyword>
<comment type="caution">
    <text evidence="2">The sequence shown here is derived from an EMBL/GenBank/DDBJ whole genome shotgun (WGS) entry which is preliminary data.</text>
</comment>
<evidence type="ECO:0000313" key="2">
    <source>
        <dbReference type="EMBL" id="KAL3677703.1"/>
    </source>
</evidence>
<gene>
    <name evidence="2" type="ORF">R1sor_020659</name>
</gene>
<evidence type="ECO:0000313" key="3">
    <source>
        <dbReference type="Proteomes" id="UP001633002"/>
    </source>
</evidence>
<evidence type="ECO:0000256" key="1">
    <source>
        <dbReference type="SAM" id="MobiDB-lite"/>
    </source>
</evidence>
<organism evidence="2 3">
    <name type="scientific">Riccia sorocarpa</name>
    <dbReference type="NCBI Taxonomy" id="122646"/>
    <lineage>
        <taxon>Eukaryota</taxon>
        <taxon>Viridiplantae</taxon>
        <taxon>Streptophyta</taxon>
        <taxon>Embryophyta</taxon>
        <taxon>Marchantiophyta</taxon>
        <taxon>Marchantiopsida</taxon>
        <taxon>Marchantiidae</taxon>
        <taxon>Marchantiales</taxon>
        <taxon>Ricciaceae</taxon>
        <taxon>Riccia</taxon>
    </lineage>
</organism>
<proteinExistence type="predicted"/>
<protein>
    <submittedName>
        <fullName evidence="2">Uncharacterized protein</fullName>
    </submittedName>
</protein>
<sequence>MSTANERVEFQLFQCDSQGQNRVLLSPIMIPCGPNSDRLHEIRLYIEDMELLDFEFSGYVNESAVKRPRLVLGELLASSQIPVEGSSIPSQASGFGYFREFDFNQVDATEQQIESVDLTEASQPSEASPVPSAPTLKDRNVAPEDGGPIRLRSELIPDDHEGLLVTKWHGNGKVEHYSNCFQNFYRQHLLLSKSHGRAYKERVGKEATDLELEAQKALQNRIDHRRLILEGQEIVVKANNDCDEEVSLIEGDLSNEKLSSACFKWKCKYCHQVHNLCPKTNNLAASLAAHVIGDRHLRKKEEALAKLASSMPLNSSRVGRPGWRLQAKDEKQQLIKVFFNSTSRSGTFSAGSNVTSSSQGNIDTSCICWGLWRERVVVNGLTADIKPFLLDQLPGKLWYAEPNTTAEIHFPTEVNLLDGTFRHICCLRINCAGKRFQDFTCDMCRGIPQEKDFRNRVFREGIASEQQGERNTGAALWDFMNDIVKNLPKKKGGNRFTATTKVTWEVVKLRAGPQVANFLTKNLCGPSLETIRREQKKGFLYVAGESKQQFRHIGETYARLKAKLGIVGPVPFIIAEDETSVKKMIRWVAQTDSLMGFCGRKEDTEGEPTTVSKNGRKDGHTCVHDFSVLVGDGEEGYNIIVDTFKDCVKSNYARILMANLLHSSLPALLILGDVTLY</sequence>
<dbReference type="Proteomes" id="UP001633002">
    <property type="component" value="Unassembled WGS sequence"/>
</dbReference>
<dbReference type="EMBL" id="JBJQOH010000007">
    <property type="protein sequence ID" value="KAL3677703.1"/>
    <property type="molecule type" value="Genomic_DNA"/>
</dbReference>
<feature type="compositionally biased region" description="Polar residues" evidence="1">
    <location>
        <begin position="117"/>
        <end position="126"/>
    </location>
</feature>